<dbReference type="AlphaFoldDB" id="F0T9R2"/>
<accession>F0T9R2</accession>
<dbReference type="InterPro" id="IPR013830">
    <property type="entry name" value="SGNH_hydro"/>
</dbReference>
<dbReference type="Gene3D" id="3.40.50.1110">
    <property type="entry name" value="SGNH hydrolase"/>
    <property type="match status" value="1"/>
</dbReference>
<name>F0T9R2_METLA</name>
<evidence type="ECO:0000259" key="1">
    <source>
        <dbReference type="Pfam" id="PF13472"/>
    </source>
</evidence>
<dbReference type="CDD" id="cd01839">
    <property type="entry name" value="SGNH_arylesterase_like"/>
    <property type="match status" value="1"/>
</dbReference>
<protein>
    <submittedName>
        <fullName evidence="2">Lipolytic protein G-D-S-L family</fullName>
    </submittedName>
</protein>
<reference evidence="3" key="1">
    <citation type="submission" date="2011-02" db="EMBL/GenBank/DDBJ databases">
        <title>Complete sequence of Methanobacterium sp. AL-21.</title>
        <authorList>
            <consortium name="US DOE Joint Genome Institute"/>
            <person name="Lucas S."/>
            <person name="Copeland A."/>
            <person name="Lapidus A."/>
            <person name="Cheng J.-F."/>
            <person name="Goodwin L."/>
            <person name="Pitluck S."/>
            <person name="Chertkov O."/>
            <person name="Detter J.C."/>
            <person name="Han C."/>
            <person name="Tapia R."/>
            <person name="Land M."/>
            <person name="Hauser L."/>
            <person name="Kyrpides N."/>
            <person name="Ivanova N."/>
            <person name="Mikhailova N."/>
            <person name="Pagani I."/>
            <person name="Cadillo-Quiroz H."/>
            <person name="Imachi H."/>
            <person name="Zinder S."/>
            <person name="Liu W."/>
            <person name="Woyke T."/>
        </authorList>
    </citation>
    <scope>NUCLEOTIDE SEQUENCE [LARGE SCALE GENOMIC DNA]</scope>
    <source>
        <strain evidence="3">AL-21</strain>
    </source>
</reference>
<dbReference type="STRING" id="877455.Metbo_1717"/>
<evidence type="ECO:0000313" key="2">
    <source>
        <dbReference type="EMBL" id="ADZ09941.1"/>
    </source>
</evidence>
<dbReference type="Pfam" id="PF13472">
    <property type="entry name" value="Lipase_GDSL_2"/>
    <property type="match status" value="1"/>
</dbReference>
<proteinExistence type="predicted"/>
<organism evidence="2 3">
    <name type="scientific">Methanobacterium lacus (strain AL-21)</name>
    <dbReference type="NCBI Taxonomy" id="877455"/>
    <lineage>
        <taxon>Archaea</taxon>
        <taxon>Methanobacteriati</taxon>
        <taxon>Methanobacteriota</taxon>
        <taxon>Methanomada group</taxon>
        <taxon>Methanobacteria</taxon>
        <taxon>Methanobacteriales</taxon>
        <taxon>Methanobacteriaceae</taxon>
        <taxon>Methanobacterium</taxon>
    </lineage>
</organism>
<dbReference type="RefSeq" id="WP_013645292.1">
    <property type="nucleotide sequence ID" value="NC_015216.1"/>
</dbReference>
<dbReference type="Proteomes" id="UP000007490">
    <property type="component" value="Chromosome"/>
</dbReference>
<dbReference type="KEGG" id="mel:Metbo_1717"/>
<dbReference type="PANTHER" id="PTHR30383">
    <property type="entry name" value="THIOESTERASE 1/PROTEASE 1/LYSOPHOSPHOLIPASE L1"/>
    <property type="match status" value="1"/>
</dbReference>
<dbReference type="EMBL" id="CP002551">
    <property type="protein sequence ID" value="ADZ09941.1"/>
    <property type="molecule type" value="Genomic_DNA"/>
</dbReference>
<dbReference type="InterPro" id="IPR036514">
    <property type="entry name" value="SGNH_hydro_sf"/>
</dbReference>
<dbReference type="GeneID" id="10278174"/>
<sequence length="212" mass="23720">MIKRRRVLCFGDSITWGFNPMDQMRMNEDKRWTGILDSGLGDEYTVIEEGLNSRTTVWDDPLKGSQKNGLKYLIPCLASHKPLDLVVLMLGTNDMKHRFSLPTTEIARGINVLVEVILRSESGTNGLSPEILLLAPPFLLEATGFDDEFRNSYNKSQKLPGYVEKIAKEHGCYFLDTSKIMVASELDGVHPAVVEHKKLGRALIKEVSSILG</sequence>
<dbReference type="SUPFAM" id="SSF52266">
    <property type="entry name" value="SGNH hydrolase"/>
    <property type="match status" value="1"/>
</dbReference>
<keyword evidence="3" id="KW-1185">Reference proteome</keyword>
<dbReference type="InterPro" id="IPR051532">
    <property type="entry name" value="Ester_Hydrolysis_Enzymes"/>
</dbReference>
<gene>
    <name evidence="2" type="ordered locus">Metbo_1717</name>
</gene>
<reference evidence="2 3" key="2">
    <citation type="journal article" date="2014" name="Int. J. Syst. Evol. Microbiol.">
        <title>Methanobacterium paludis sp. nov. and a novel strain of Methanobacterium lacus isolated from northern peatlands.</title>
        <authorList>
            <person name="Cadillo-Quiroz H."/>
            <person name="Brauer S.L."/>
            <person name="Goodson N."/>
            <person name="Yavitt J.B."/>
            <person name="Zinder S.H."/>
        </authorList>
    </citation>
    <scope>NUCLEOTIDE SEQUENCE [LARGE SCALE GENOMIC DNA]</scope>
    <source>
        <strain evidence="2 3">AL-21</strain>
    </source>
</reference>
<dbReference type="HOGENOM" id="CLU_088167_0_0_2"/>
<dbReference type="PANTHER" id="PTHR30383:SF29">
    <property type="entry name" value="SGNH HYDROLASE-TYPE ESTERASE DOMAIN-CONTAINING PROTEIN"/>
    <property type="match status" value="1"/>
</dbReference>
<evidence type="ECO:0000313" key="3">
    <source>
        <dbReference type="Proteomes" id="UP000007490"/>
    </source>
</evidence>
<dbReference type="OrthoDB" id="67385at2157"/>
<feature type="domain" description="SGNH hydrolase-type esterase" evidence="1">
    <location>
        <begin position="9"/>
        <end position="191"/>
    </location>
</feature>
<dbReference type="eggNOG" id="arCOG05121">
    <property type="taxonomic scope" value="Archaea"/>
</dbReference>